<dbReference type="PANTHER" id="PTHR47385">
    <property type="entry name" value="CALPONIN"/>
    <property type="match status" value="1"/>
</dbReference>
<dbReference type="Proteomes" id="UP000663887">
    <property type="component" value="Unassembled WGS sequence"/>
</dbReference>
<protein>
    <recommendedName>
        <fullName evidence="1">Calponin-homology (CH) domain-containing protein</fullName>
    </recommendedName>
</protein>
<dbReference type="EMBL" id="CAJNRE010015581">
    <property type="protein sequence ID" value="CAF2138926.1"/>
    <property type="molecule type" value="Genomic_DNA"/>
</dbReference>
<dbReference type="Proteomes" id="UP000663856">
    <property type="component" value="Unassembled WGS sequence"/>
</dbReference>
<evidence type="ECO:0000313" key="11">
    <source>
        <dbReference type="Proteomes" id="UP000663855"/>
    </source>
</evidence>
<evidence type="ECO:0000313" key="10">
    <source>
        <dbReference type="EMBL" id="CAF5174265.1"/>
    </source>
</evidence>
<evidence type="ECO:0000313" key="9">
    <source>
        <dbReference type="EMBL" id="CAF4073562.1"/>
    </source>
</evidence>
<dbReference type="Proteomes" id="UP000676336">
    <property type="component" value="Unassembled WGS sequence"/>
</dbReference>
<evidence type="ECO:0000313" key="3">
    <source>
        <dbReference type="EMBL" id="CAF1603435.1"/>
    </source>
</evidence>
<dbReference type="GO" id="GO:0015629">
    <property type="term" value="C:actin cytoskeleton"/>
    <property type="evidence" value="ECO:0007669"/>
    <property type="project" value="TreeGrafter"/>
</dbReference>
<dbReference type="Proteomes" id="UP000663834">
    <property type="component" value="Unassembled WGS sequence"/>
</dbReference>
<dbReference type="EMBL" id="CAJOBI010006949">
    <property type="protein sequence ID" value="CAF4073562.1"/>
    <property type="molecule type" value="Genomic_DNA"/>
</dbReference>
<dbReference type="SMART" id="SM00033">
    <property type="entry name" value="CH"/>
    <property type="match status" value="1"/>
</dbReference>
<dbReference type="InterPro" id="IPR036872">
    <property type="entry name" value="CH_dom_sf"/>
</dbReference>
<reference evidence="3" key="1">
    <citation type="submission" date="2021-02" db="EMBL/GenBank/DDBJ databases">
        <authorList>
            <person name="Nowell W R."/>
        </authorList>
    </citation>
    <scope>NUCLEOTIDE SEQUENCE</scope>
</reference>
<dbReference type="EMBL" id="CAJNRF010017882">
    <property type="protein sequence ID" value="CAF2242528.1"/>
    <property type="molecule type" value="Genomic_DNA"/>
</dbReference>
<sequence length="141" mass="16172">MALDRAVKGKINLKRDPEQEQAVREWIESIIGEKFPTDDYEEALHDGIILCKLMNKLKPNSISKIHATGGPMKLRENVAFFQNAARDYGVNQSEVFQTVDLFDKQNIQQVTMCIFALNRLAQKHNFSGPKLNYQTKLPTYD</sequence>
<evidence type="ECO:0000313" key="12">
    <source>
        <dbReference type="Proteomes" id="UP000663866"/>
    </source>
</evidence>
<dbReference type="Proteomes" id="UP000663842">
    <property type="component" value="Unassembled WGS sequence"/>
</dbReference>
<dbReference type="PRINTS" id="PR00888">
    <property type="entry name" value="SM22CALPONIN"/>
</dbReference>
<dbReference type="InterPro" id="IPR001997">
    <property type="entry name" value="Calponin/LIMCH1"/>
</dbReference>
<comment type="caution">
    <text evidence="3">The sequence shown here is derived from an EMBL/GenBank/DDBJ whole genome shotgun (WGS) entry which is preliminary data.</text>
</comment>
<dbReference type="PANTHER" id="PTHR47385:SF24">
    <property type="entry name" value="MUSCLE-SPECIFIC PROTEIN 20"/>
    <property type="match status" value="1"/>
</dbReference>
<dbReference type="EMBL" id="CAJOBG010001880">
    <property type="protein sequence ID" value="CAF3965568.1"/>
    <property type="molecule type" value="Genomic_DNA"/>
</dbReference>
<dbReference type="Gene3D" id="1.10.418.10">
    <property type="entry name" value="Calponin-like domain"/>
    <property type="match status" value="1"/>
</dbReference>
<dbReference type="Proteomes" id="UP000681720">
    <property type="component" value="Unassembled WGS sequence"/>
</dbReference>
<dbReference type="GO" id="GO:0051015">
    <property type="term" value="F:actin filament binding"/>
    <property type="evidence" value="ECO:0007669"/>
    <property type="project" value="TreeGrafter"/>
</dbReference>
<dbReference type="EMBL" id="CAJOBJ010325367">
    <property type="protein sequence ID" value="CAF5174265.1"/>
    <property type="molecule type" value="Genomic_DNA"/>
</dbReference>
<feature type="domain" description="Calponin-homology (CH)" evidence="1">
    <location>
        <begin position="17"/>
        <end position="121"/>
    </location>
</feature>
<evidence type="ECO:0000313" key="6">
    <source>
        <dbReference type="EMBL" id="CAF2242528.1"/>
    </source>
</evidence>
<dbReference type="GO" id="GO:0031032">
    <property type="term" value="P:actomyosin structure organization"/>
    <property type="evidence" value="ECO:0007669"/>
    <property type="project" value="InterPro"/>
</dbReference>
<name>A0A816B3Y6_9BILA</name>
<dbReference type="SUPFAM" id="SSF47576">
    <property type="entry name" value="Calponin-homology domain, CH-domain"/>
    <property type="match status" value="1"/>
</dbReference>
<evidence type="ECO:0000313" key="4">
    <source>
        <dbReference type="EMBL" id="CAF2122685.1"/>
    </source>
</evidence>
<dbReference type="OrthoDB" id="15627at2759"/>
<dbReference type="Pfam" id="PF00307">
    <property type="entry name" value="CH"/>
    <property type="match status" value="1"/>
</dbReference>
<dbReference type="EMBL" id="CAJNOV010017211">
    <property type="protein sequence ID" value="CAF1603435.1"/>
    <property type="molecule type" value="Genomic_DNA"/>
</dbReference>
<dbReference type="GO" id="GO:0007015">
    <property type="term" value="P:actin filament organization"/>
    <property type="evidence" value="ECO:0007669"/>
    <property type="project" value="TreeGrafter"/>
</dbReference>
<dbReference type="Proteomes" id="UP000663866">
    <property type="component" value="Unassembled WGS sequence"/>
</dbReference>
<evidence type="ECO:0000313" key="2">
    <source>
        <dbReference type="EMBL" id="CAF1373504.1"/>
    </source>
</evidence>
<evidence type="ECO:0000259" key="1">
    <source>
        <dbReference type="PROSITE" id="PS50021"/>
    </source>
</evidence>
<evidence type="ECO:0000313" key="7">
    <source>
        <dbReference type="EMBL" id="CAF3965568.1"/>
    </source>
</evidence>
<accession>A0A816B3Y6</accession>
<dbReference type="EMBL" id="CAJNRG010010410">
    <property type="protein sequence ID" value="CAF2122685.1"/>
    <property type="molecule type" value="Genomic_DNA"/>
</dbReference>
<evidence type="ECO:0000313" key="5">
    <source>
        <dbReference type="EMBL" id="CAF2138926.1"/>
    </source>
</evidence>
<dbReference type="InterPro" id="IPR050606">
    <property type="entry name" value="Calponin-like"/>
</dbReference>
<keyword evidence="12" id="KW-1185">Reference proteome</keyword>
<dbReference type="InterPro" id="IPR001715">
    <property type="entry name" value="CH_dom"/>
</dbReference>
<organism evidence="3 11">
    <name type="scientific">Rotaria magnacalcarata</name>
    <dbReference type="NCBI Taxonomy" id="392030"/>
    <lineage>
        <taxon>Eukaryota</taxon>
        <taxon>Metazoa</taxon>
        <taxon>Spiralia</taxon>
        <taxon>Gnathifera</taxon>
        <taxon>Rotifera</taxon>
        <taxon>Eurotatoria</taxon>
        <taxon>Bdelloidea</taxon>
        <taxon>Philodinida</taxon>
        <taxon>Philodinidae</taxon>
        <taxon>Rotaria</taxon>
    </lineage>
</organism>
<proteinExistence type="predicted"/>
<dbReference type="EMBL" id="CAJNOW010003210">
    <property type="protein sequence ID" value="CAF1373504.1"/>
    <property type="molecule type" value="Genomic_DNA"/>
</dbReference>
<dbReference type="Proteomes" id="UP000663824">
    <property type="component" value="Unassembled WGS sequence"/>
</dbReference>
<dbReference type="Proteomes" id="UP000663855">
    <property type="component" value="Unassembled WGS sequence"/>
</dbReference>
<dbReference type="PRINTS" id="PR00889">
    <property type="entry name" value="CALPONIN"/>
</dbReference>
<dbReference type="PROSITE" id="PS50021">
    <property type="entry name" value="CH"/>
    <property type="match status" value="1"/>
</dbReference>
<dbReference type="AlphaFoldDB" id="A0A816B3Y6"/>
<evidence type="ECO:0000313" key="8">
    <source>
        <dbReference type="EMBL" id="CAF4029177.1"/>
    </source>
</evidence>
<dbReference type="InterPro" id="IPR003096">
    <property type="entry name" value="SM22_calponin"/>
</dbReference>
<gene>
    <name evidence="3" type="ORF">CJN711_LOCUS35517</name>
    <name evidence="10" type="ORF">GIL414_LOCUS67135</name>
    <name evidence="2" type="ORF">KQP761_LOCUS8339</name>
    <name evidence="5" type="ORF">MBJ925_LOCUS29145</name>
    <name evidence="7" type="ORF">OVN521_LOCUS13064</name>
    <name evidence="9" type="ORF">SMN809_LOCUS15886</name>
    <name evidence="8" type="ORF">UXM345_LOCUS17884</name>
    <name evidence="6" type="ORF">WKI299_LOCUS36593</name>
    <name evidence="4" type="ORF">XDN619_LOCUS23084</name>
</gene>
<dbReference type="EMBL" id="CAJOBF010002366">
    <property type="protein sequence ID" value="CAF4029177.1"/>
    <property type="molecule type" value="Genomic_DNA"/>
</dbReference>